<keyword evidence="2" id="KW-1185">Reference proteome</keyword>
<dbReference type="AlphaFoldDB" id="A0A1R0GNW2"/>
<proteinExistence type="predicted"/>
<organism evidence="1 2">
    <name type="scientific">Smittium mucronatum</name>
    <dbReference type="NCBI Taxonomy" id="133383"/>
    <lineage>
        <taxon>Eukaryota</taxon>
        <taxon>Fungi</taxon>
        <taxon>Fungi incertae sedis</taxon>
        <taxon>Zoopagomycota</taxon>
        <taxon>Kickxellomycotina</taxon>
        <taxon>Harpellomycetes</taxon>
        <taxon>Harpellales</taxon>
        <taxon>Legeriomycetaceae</taxon>
        <taxon>Smittium</taxon>
    </lineage>
</organism>
<dbReference type="Proteomes" id="UP000187455">
    <property type="component" value="Unassembled WGS sequence"/>
</dbReference>
<reference evidence="1 2" key="1">
    <citation type="journal article" date="2016" name="Mol. Biol. Evol.">
        <title>Genome-Wide Survey of Gut Fungi (Harpellales) Reveals the First Horizontally Transferred Ubiquitin Gene from a Mosquito Host.</title>
        <authorList>
            <person name="Wang Y."/>
            <person name="White M.M."/>
            <person name="Kvist S."/>
            <person name="Moncalvo J.M."/>
        </authorList>
    </citation>
    <scope>NUCLEOTIDE SEQUENCE [LARGE SCALE GENOMIC DNA]</scope>
    <source>
        <strain evidence="1 2">ALG-7-W6</strain>
    </source>
</reference>
<dbReference type="EMBL" id="LSSL01006052">
    <property type="protein sequence ID" value="OLY78566.1"/>
    <property type="molecule type" value="Genomic_DNA"/>
</dbReference>
<evidence type="ECO:0000313" key="1">
    <source>
        <dbReference type="EMBL" id="OLY78566.1"/>
    </source>
</evidence>
<evidence type="ECO:0000313" key="2">
    <source>
        <dbReference type="Proteomes" id="UP000187455"/>
    </source>
</evidence>
<sequence>MTLKTTGEPSNRASGTTSGVFQKAQRLIKIKMSRSATEWESLLLTDCEYFPECDNIVRWSDITSALSDTQNNKAPGDDGVPSDVWKLEVSEKIPESKILKIIFKIVKLIDSAEKR</sequence>
<protein>
    <submittedName>
        <fullName evidence="1">Uncharacterized protein</fullName>
    </submittedName>
</protein>
<gene>
    <name evidence="1" type="ORF">AYI68_g7381</name>
</gene>
<accession>A0A1R0GNW2</accession>
<name>A0A1R0GNW2_9FUNG</name>
<comment type="caution">
    <text evidence="1">The sequence shown here is derived from an EMBL/GenBank/DDBJ whole genome shotgun (WGS) entry which is preliminary data.</text>
</comment>
<dbReference type="OrthoDB" id="5543323at2759"/>